<dbReference type="RefSeq" id="WP_019598866.1">
    <property type="nucleotide sequence ID" value="NZ_FNQC01000011.1"/>
</dbReference>
<comment type="caution">
    <text evidence="1">The sequence shown here is derived from an EMBL/GenBank/DDBJ whole genome shotgun (WGS) entry which is preliminary data.</text>
</comment>
<gene>
    <name evidence="1" type="ORF">SAMN05444412_111151</name>
</gene>
<protein>
    <recommendedName>
        <fullName evidence="3">DUF4920 domain-containing protein</fullName>
    </recommendedName>
</protein>
<dbReference type="Proteomes" id="UP000199663">
    <property type="component" value="Unassembled WGS sequence"/>
</dbReference>
<sequence>MKKSAVFVIATLLWSCNPAPSEKEEASELTETTEAVATGNFGAEVEESNVYTIAQMYETLETKGDFEGKVIGEIKEVCAHKGCWMTVELPDGQLMRVTFKDYGFFVPKNAMGYPVIMDGVATRSITDVASQKHYAEDAGKSKEEIDAITSDKEEYKFEAVGVIIKENA</sequence>
<dbReference type="InterPro" id="IPR032577">
    <property type="entry name" value="DUF4920"/>
</dbReference>
<proteinExistence type="predicted"/>
<evidence type="ECO:0000313" key="1">
    <source>
        <dbReference type="EMBL" id="SDZ37012.1"/>
    </source>
</evidence>
<name>A0A1H3SGB0_9BACT</name>
<reference evidence="1 2" key="1">
    <citation type="submission" date="2016-10" db="EMBL/GenBank/DDBJ databases">
        <authorList>
            <person name="Varghese N."/>
            <person name="Submissions S."/>
        </authorList>
    </citation>
    <scope>NUCLEOTIDE SEQUENCE [LARGE SCALE GENOMIC DNA]</scope>
    <source>
        <strain evidence="1 2">DSM 17997</strain>
    </source>
</reference>
<evidence type="ECO:0000313" key="2">
    <source>
        <dbReference type="Proteomes" id="UP000199663"/>
    </source>
</evidence>
<evidence type="ECO:0008006" key="3">
    <source>
        <dbReference type="Google" id="ProtNLM"/>
    </source>
</evidence>
<accession>A0A1H3SGB0</accession>
<dbReference type="EMBL" id="FNQC01000011">
    <property type="protein sequence ID" value="SDZ37012.1"/>
    <property type="molecule type" value="Genomic_DNA"/>
</dbReference>
<dbReference type="Pfam" id="PF16267">
    <property type="entry name" value="DUF4920"/>
    <property type="match status" value="1"/>
</dbReference>
<organism evidence="1 2">
    <name type="scientific">Rhodonellum ikkaensis</name>
    <dbReference type="NCBI Taxonomy" id="336829"/>
    <lineage>
        <taxon>Bacteria</taxon>
        <taxon>Pseudomonadati</taxon>
        <taxon>Bacteroidota</taxon>
        <taxon>Cytophagia</taxon>
        <taxon>Cytophagales</taxon>
        <taxon>Cytophagaceae</taxon>
        <taxon>Rhodonellum</taxon>
    </lineage>
</organism>
<keyword evidence="2" id="KW-1185">Reference proteome</keyword>